<evidence type="ECO:0000256" key="6">
    <source>
        <dbReference type="ARBA" id="ARBA00023136"/>
    </source>
</evidence>
<feature type="transmembrane region" description="Helical" evidence="7">
    <location>
        <begin position="173"/>
        <end position="192"/>
    </location>
</feature>
<dbReference type="AlphaFoldDB" id="X0UIQ5"/>
<keyword evidence="5 7" id="KW-1133">Transmembrane helix</keyword>
<dbReference type="PANTHER" id="PTHR33406">
    <property type="entry name" value="MEMBRANE PROTEIN MJ1562-RELATED"/>
    <property type="match status" value="1"/>
</dbReference>
<proteinExistence type="inferred from homology"/>
<keyword evidence="6 7" id="KW-0472">Membrane</keyword>
<dbReference type="SUPFAM" id="SSF82866">
    <property type="entry name" value="Multidrug efflux transporter AcrB transmembrane domain"/>
    <property type="match status" value="1"/>
</dbReference>
<evidence type="ECO:0000256" key="5">
    <source>
        <dbReference type="ARBA" id="ARBA00022989"/>
    </source>
</evidence>
<evidence type="ECO:0000256" key="1">
    <source>
        <dbReference type="ARBA" id="ARBA00004651"/>
    </source>
</evidence>
<reference evidence="9" key="1">
    <citation type="journal article" date="2014" name="Front. Microbiol.">
        <title>High frequency of phylogenetically diverse reductive dehalogenase-homologous genes in deep subseafloor sedimentary metagenomes.</title>
        <authorList>
            <person name="Kawai M."/>
            <person name="Futagami T."/>
            <person name="Toyoda A."/>
            <person name="Takaki Y."/>
            <person name="Nishi S."/>
            <person name="Hori S."/>
            <person name="Arai W."/>
            <person name="Tsubouchi T."/>
            <person name="Morono Y."/>
            <person name="Uchiyama I."/>
            <person name="Ito T."/>
            <person name="Fujiyama A."/>
            <person name="Inagaki F."/>
            <person name="Takami H."/>
        </authorList>
    </citation>
    <scope>NUCLEOTIDE SEQUENCE</scope>
    <source>
        <strain evidence="9">Expedition CK06-06</strain>
    </source>
</reference>
<evidence type="ECO:0000313" key="9">
    <source>
        <dbReference type="EMBL" id="GAF99181.1"/>
    </source>
</evidence>
<gene>
    <name evidence="9" type="ORF">S01H1_20291</name>
</gene>
<dbReference type="Gene3D" id="1.20.1640.10">
    <property type="entry name" value="Multidrug efflux transporter AcrB transmembrane domain"/>
    <property type="match status" value="1"/>
</dbReference>
<dbReference type="Pfam" id="PF03176">
    <property type="entry name" value="MMPL"/>
    <property type="match status" value="1"/>
</dbReference>
<comment type="similarity">
    <text evidence="2">Belongs to the resistance-nodulation-cell division (RND) (TC 2.A.6) family. MmpL subfamily.</text>
</comment>
<comment type="caution">
    <text evidence="9">The sequence shown here is derived from an EMBL/GenBank/DDBJ whole genome shotgun (WGS) entry which is preliminary data.</text>
</comment>
<feature type="non-terminal residue" evidence="9">
    <location>
        <position position="1"/>
    </location>
</feature>
<evidence type="ECO:0000256" key="3">
    <source>
        <dbReference type="ARBA" id="ARBA00022475"/>
    </source>
</evidence>
<name>X0UIQ5_9ZZZZ</name>
<dbReference type="InterPro" id="IPR050545">
    <property type="entry name" value="Mycobact_MmpL"/>
</dbReference>
<feature type="transmembrane region" description="Helical" evidence="7">
    <location>
        <begin position="230"/>
        <end position="251"/>
    </location>
</feature>
<evidence type="ECO:0000256" key="7">
    <source>
        <dbReference type="SAM" id="Phobius"/>
    </source>
</evidence>
<evidence type="ECO:0000259" key="8">
    <source>
        <dbReference type="Pfam" id="PF03176"/>
    </source>
</evidence>
<feature type="non-terminal residue" evidence="9">
    <location>
        <position position="283"/>
    </location>
</feature>
<comment type="subcellular location">
    <subcellularLocation>
        <location evidence="1">Cell membrane</location>
        <topology evidence="1">Multi-pass membrane protein</topology>
    </subcellularLocation>
</comment>
<keyword evidence="3" id="KW-1003">Cell membrane</keyword>
<accession>X0UIQ5</accession>
<evidence type="ECO:0000256" key="4">
    <source>
        <dbReference type="ARBA" id="ARBA00022692"/>
    </source>
</evidence>
<dbReference type="EMBL" id="BARS01011080">
    <property type="protein sequence ID" value="GAF99181.1"/>
    <property type="molecule type" value="Genomic_DNA"/>
</dbReference>
<organism evidence="9">
    <name type="scientific">marine sediment metagenome</name>
    <dbReference type="NCBI Taxonomy" id="412755"/>
    <lineage>
        <taxon>unclassified sequences</taxon>
        <taxon>metagenomes</taxon>
        <taxon>ecological metagenomes</taxon>
    </lineage>
</organism>
<keyword evidence="4 7" id="KW-0812">Transmembrane</keyword>
<sequence length="283" mass="30297">AIPIIVFWALLAVVTNTFVPKIEDVAQELAGPMVPTYAPSQVAMLTIGKEFHESTSTSLTMLVLEADRGLTEQDRDYYAGLVRTLKADSTHVQYVMDTWGKPITAAGAQSLDGKSAYVLLRLAGDIGQMEANNSVNAVRHIVDTSNPPAGLKVYVSGAAPLAADTVLIANSSLNNITIATMFLIIFMLLLVYRSVVTMLVPFFGVILLMLSVKGVISAFGHYGVIPLSSFATNMVISLTLGAGTDYGIFLIGRYHEARLAGQSREDAYYTAYKGVSHVIVGSG</sequence>
<dbReference type="GO" id="GO:0005886">
    <property type="term" value="C:plasma membrane"/>
    <property type="evidence" value="ECO:0007669"/>
    <property type="project" value="UniProtKB-SubCell"/>
</dbReference>
<dbReference type="InterPro" id="IPR004869">
    <property type="entry name" value="MMPL_dom"/>
</dbReference>
<protein>
    <recommendedName>
        <fullName evidence="8">Membrane transport protein MMPL domain-containing protein</fullName>
    </recommendedName>
</protein>
<feature type="transmembrane region" description="Helical" evidence="7">
    <location>
        <begin position="199"/>
        <end position="224"/>
    </location>
</feature>
<feature type="domain" description="Membrane transport protein MMPL" evidence="8">
    <location>
        <begin position="33"/>
        <end position="283"/>
    </location>
</feature>
<dbReference type="PANTHER" id="PTHR33406:SF6">
    <property type="entry name" value="MEMBRANE PROTEIN YDGH-RELATED"/>
    <property type="match status" value="1"/>
</dbReference>
<evidence type="ECO:0000256" key="2">
    <source>
        <dbReference type="ARBA" id="ARBA00010157"/>
    </source>
</evidence>